<dbReference type="KEGG" id="tli:Tlie_0413"/>
<evidence type="ECO:0000313" key="2">
    <source>
        <dbReference type="Proteomes" id="UP000005868"/>
    </source>
</evidence>
<accession>G7V7I6</accession>
<keyword evidence="2" id="KW-1185">Reference proteome</keyword>
<evidence type="ECO:0000313" key="1">
    <source>
        <dbReference type="EMBL" id="AER66148.1"/>
    </source>
</evidence>
<dbReference type="eggNOG" id="ENOG5033FBR">
    <property type="taxonomic scope" value="Bacteria"/>
</dbReference>
<name>G7V7I6_THELD</name>
<dbReference type="STRING" id="580340.Tlie_0413"/>
<dbReference type="AlphaFoldDB" id="G7V7I6"/>
<gene>
    <name evidence="1" type="ordered locus">Tlie_0413</name>
</gene>
<sequence>MKKLPRLKVYMEQPGFGVGCVELEYGEEEMKSFPMAGVRHQVGELLVKIKENYKDRLELDLVDPRNIVALKDVLLLGIKSTEVTWVLNRKVIFRGVPDWDTIKKAIDQALQ</sequence>
<reference evidence="1 2" key="2">
    <citation type="journal article" date="2012" name="Stand. Genomic Sci.">
        <title>Genome sequence of the moderately thermophilic, amino-acid-degrading and sulfur-reducing bacterium Thermovirga lienii type strain (Cas60314(T)).</title>
        <authorList>
            <person name="Goker M."/>
            <person name="Saunders E."/>
            <person name="Lapidus A."/>
            <person name="Nolan M."/>
            <person name="Lucas S."/>
            <person name="Hammon N."/>
            <person name="Deshpande S."/>
            <person name="Cheng J.F."/>
            <person name="Han C."/>
            <person name="Tapia R."/>
            <person name="Goodwin L.A."/>
            <person name="Pitluck S."/>
            <person name="Liolios K."/>
            <person name="Mavromatis K."/>
            <person name="Pagani I."/>
            <person name="Ivanova N."/>
            <person name="Mikhailova N."/>
            <person name="Pati A."/>
            <person name="Chen A."/>
            <person name="Palaniappan K."/>
            <person name="Land M."/>
            <person name="Chang Y.J."/>
            <person name="Jeffries C.D."/>
            <person name="Brambilla E.M."/>
            <person name="Rohde M."/>
            <person name="Spring S."/>
            <person name="Detter J.C."/>
            <person name="Woyke T."/>
            <person name="Bristow J."/>
            <person name="Eisen J.A."/>
            <person name="Markowitz V."/>
            <person name="Hugenholtz P."/>
            <person name="Kyrpides N.C."/>
            <person name="Klenk H.P."/>
        </authorList>
    </citation>
    <scope>NUCLEOTIDE SEQUENCE [LARGE SCALE GENOMIC DNA]</scope>
    <source>
        <strain evidence="2">ATCC BAA-1197 / DSM 17291 / Cas60314</strain>
    </source>
</reference>
<proteinExistence type="predicted"/>
<dbReference type="Proteomes" id="UP000005868">
    <property type="component" value="Chromosome"/>
</dbReference>
<dbReference type="HOGENOM" id="CLU_2157180_0_0_0"/>
<reference evidence="2" key="1">
    <citation type="submission" date="2011-10" db="EMBL/GenBank/DDBJ databases">
        <title>The complete genome of chromosome of Thermovirga lienii DSM 17291.</title>
        <authorList>
            <consortium name="US DOE Joint Genome Institute (JGI-PGF)"/>
            <person name="Lucas S."/>
            <person name="Copeland A."/>
            <person name="Lapidus A."/>
            <person name="Glavina del Rio T."/>
            <person name="Dalin E."/>
            <person name="Tice H."/>
            <person name="Bruce D."/>
            <person name="Goodwin L."/>
            <person name="Pitluck S."/>
            <person name="Peters L."/>
            <person name="Mikhailova N."/>
            <person name="Saunders E."/>
            <person name="Kyrpides N."/>
            <person name="Mavromatis K."/>
            <person name="Ivanova N."/>
            <person name="Last F.I."/>
            <person name="Brettin T."/>
            <person name="Detter J.C."/>
            <person name="Han C."/>
            <person name="Larimer F."/>
            <person name="Land M."/>
            <person name="Hauser L."/>
            <person name="Markowitz V."/>
            <person name="Cheng J.-F."/>
            <person name="Hugenholtz P."/>
            <person name="Woyke T."/>
            <person name="Wu D."/>
            <person name="Spring S."/>
            <person name="Schroeder M."/>
            <person name="Brambilla E.-M."/>
            <person name="Klenk H.-P."/>
            <person name="Eisen J.A."/>
        </authorList>
    </citation>
    <scope>NUCLEOTIDE SEQUENCE [LARGE SCALE GENOMIC DNA]</scope>
    <source>
        <strain evidence="2">ATCC BAA-1197 / DSM 17291 / Cas60314</strain>
    </source>
</reference>
<dbReference type="EMBL" id="CP003096">
    <property type="protein sequence ID" value="AER66148.1"/>
    <property type="molecule type" value="Genomic_DNA"/>
</dbReference>
<protein>
    <submittedName>
        <fullName evidence="1">Uncharacterized protein</fullName>
    </submittedName>
</protein>
<organism evidence="1 2">
    <name type="scientific">Thermovirga lienii (strain ATCC BAA-1197 / DSM 17291 / Cas60314)</name>
    <dbReference type="NCBI Taxonomy" id="580340"/>
    <lineage>
        <taxon>Bacteria</taxon>
        <taxon>Thermotogati</taxon>
        <taxon>Synergistota</taxon>
        <taxon>Synergistia</taxon>
        <taxon>Synergistales</taxon>
        <taxon>Thermovirgaceae</taxon>
        <taxon>Thermovirga</taxon>
    </lineage>
</organism>